<keyword evidence="1" id="KW-0812">Transmembrane</keyword>
<organism evidence="2 3">
    <name type="scientific">Trichinella murrelli</name>
    <dbReference type="NCBI Taxonomy" id="144512"/>
    <lineage>
        <taxon>Eukaryota</taxon>
        <taxon>Metazoa</taxon>
        <taxon>Ecdysozoa</taxon>
        <taxon>Nematoda</taxon>
        <taxon>Enoplea</taxon>
        <taxon>Dorylaimia</taxon>
        <taxon>Trichinellida</taxon>
        <taxon>Trichinellidae</taxon>
        <taxon>Trichinella</taxon>
    </lineage>
</organism>
<keyword evidence="3" id="KW-1185">Reference proteome</keyword>
<reference evidence="2 3" key="1">
    <citation type="submission" date="2015-01" db="EMBL/GenBank/DDBJ databases">
        <title>Evolution of Trichinella species and genotypes.</title>
        <authorList>
            <person name="Korhonen P.K."/>
            <person name="Edoardo P."/>
            <person name="Giuseppe L.R."/>
            <person name="Gasser R.B."/>
        </authorList>
    </citation>
    <scope>NUCLEOTIDE SEQUENCE [LARGE SCALE GENOMIC DNA]</scope>
    <source>
        <strain evidence="2">ISS417</strain>
    </source>
</reference>
<feature type="transmembrane region" description="Helical" evidence="1">
    <location>
        <begin position="6"/>
        <end position="28"/>
    </location>
</feature>
<keyword evidence="1" id="KW-1133">Transmembrane helix</keyword>
<name>A0A0V0U1V0_9BILA</name>
<protein>
    <submittedName>
        <fullName evidence="2">Uncharacterized protein</fullName>
    </submittedName>
</protein>
<comment type="caution">
    <text evidence="2">The sequence shown here is derived from an EMBL/GenBank/DDBJ whole genome shotgun (WGS) entry which is preliminary data.</text>
</comment>
<gene>
    <name evidence="2" type="ORF">T05_15150</name>
</gene>
<feature type="non-terminal residue" evidence="2">
    <location>
        <position position="1"/>
    </location>
</feature>
<evidence type="ECO:0000313" key="3">
    <source>
        <dbReference type="Proteomes" id="UP000055048"/>
    </source>
</evidence>
<keyword evidence="1" id="KW-0472">Membrane</keyword>
<evidence type="ECO:0000313" key="2">
    <source>
        <dbReference type="EMBL" id="KRX45224.1"/>
    </source>
</evidence>
<proteinExistence type="predicted"/>
<sequence length="65" mass="7893">LFSRLLYHAVFQFYDSFFNSFLTLLLLCGRRVDRCFVQIYLYQFYLSMHVTENLFAIRNVAVVRN</sequence>
<dbReference type="Proteomes" id="UP000055048">
    <property type="component" value="Unassembled WGS sequence"/>
</dbReference>
<dbReference type="AlphaFoldDB" id="A0A0V0U1V0"/>
<evidence type="ECO:0000256" key="1">
    <source>
        <dbReference type="SAM" id="Phobius"/>
    </source>
</evidence>
<dbReference type="EMBL" id="JYDJ01000080">
    <property type="protein sequence ID" value="KRX45224.1"/>
    <property type="molecule type" value="Genomic_DNA"/>
</dbReference>
<accession>A0A0V0U1V0</accession>